<comment type="subcellular location">
    <subcellularLocation>
        <location evidence="1">Nucleus</location>
        <location evidence="1">Nucleolus</location>
    </subcellularLocation>
</comment>
<dbReference type="EMBL" id="IACF01003357">
    <property type="protein sequence ID" value="LAB68974.1"/>
    <property type="molecule type" value="mRNA"/>
</dbReference>
<feature type="region of interest" description="Disordered" evidence="8">
    <location>
        <begin position="939"/>
        <end position="962"/>
    </location>
</feature>
<keyword evidence="5" id="KW-0539">Nucleus</keyword>
<feature type="region of interest" description="Disordered" evidence="8">
    <location>
        <begin position="39"/>
        <end position="58"/>
    </location>
</feature>
<keyword evidence="7" id="KW-0175">Coiled coil</keyword>
<evidence type="ECO:0000256" key="5">
    <source>
        <dbReference type="ARBA" id="ARBA00023242"/>
    </source>
</evidence>
<accession>A0A2P2I4L6</accession>
<evidence type="ECO:0000256" key="3">
    <source>
        <dbReference type="ARBA" id="ARBA00022517"/>
    </source>
</evidence>
<dbReference type="EMBL" id="IACT01003341">
    <property type="protein sequence ID" value="LAC22588.1"/>
    <property type="molecule type" value="mRNA"/>
</dbReference>
<feature type="compositionally biased region" description="Basic and acidic residues" evidence="8">
    <location>
        <begin position="362"/>
        <end position="383"/>
    </location>
</feature>
<dbReference type="GO" id="GO:0030490">
    <property type="term" value="P:maturation of SSU-rRNA"/>
    <property type="evidence" value="ECO:0007669"/>
    <property type="project" value="TreeGrafter"/>
</dbReference>
<keyword evidence="4" id="KW-0698">rRNA processing</keyword>
<comment type="function">
    <text evidence="6">Involved in nucleolar processing of pre-18S ribosomal RNA. Has a role in the nuclear export of 40S pre-ribosomal subunit to the cytoplasm.</text>
</comment>
<comment type="similarity">
    <text evidence="2">Belongs to the NOP14 family.</text>
</comment>
<sequence length="962" mass="109830">MKMGKRNSHKSKKESGANEHRTQSVNPFSLHHNRSKFTILGQSKKGTKGLPGISRHKATDNRSKTLLVEYMNRNKSNVFIDRRLGERDSAVNEDQKMDLRRLDELRRTHNKYSMYNLSETTEDLLTHGGVALTDDNINLAISDDEELDEDGMLDAKFVKEQHFGGVPALSSSSGGESGESGTLYKSEKDRIDEIIAESKKRKLESKLQKEEQKESFKELDDQFSHFMKLMSGNLMTVEESRKATKCIPLRDYDRLMRTLDISCDKTARPCERLKTSEEIATQKSEALDRLETERLARMKGNFQDLVPKFNTRSVDSLDNGLLEEFAAAAGATTTGSILQYKDGKLLLGGLEHVPGSARRKLSREDKKKLKKQAKLEKKMREEEERLQEEIGESSDDDDMDEEDEVNSAQEADEEDEEDNYSDIMSSGGEESDAGSQDHGSEVEHDDENQEVVEENICTTKSKGSKKKSRESLDDNEEQMRKGKKKIVSFAVEEDAVDDIIRSRLVEQATKELPYTFDVPRNFEGFWSLLQGRSPADVSTIISRMIACNHPQLKHANRLKCSDIFSYILQTVQVLCEPISPDCPNSCEYNSLRYLDSVVPHLFTLTQLQPEDAAKALLLVFIEKRDEYRDKLKKRYPFLDTLIFVQISGLLFPASDFYHHVMTPVKSFLVQLLGEAKMKDARSVLAALHVATLLHEYTHESSKYCAELLLRLQGLLLRCVPASILSKHDQHTQASNSVPLRWLLSPTLPQHDMLTLQSPDNNKLPAARRFTLSMLNDESLEMTDELRCTVLLVTLKILKDLCQHWALLPSIREIMAPLHTILALIPSHRYPSAVVEMKAELDTALQQMPPHPARLRVDEGRPKPLRMLEPQFQEQKLNSKNTGKKLSQQQILEQKLLHYTKRERKGAQREILKDTSYLARLKLKEEIASDKERKKKVNLIMNELGHQESQHQQYQKMKPGARK</sequence>
<evidence type="ECO:0000256" key="4">
    <source>
        <dbReference type="ARBA" id="ARBA00022552"/>
    </source>
</evidence>
<feature type="coiled-coil region" evidence="7">
    <location>
        <begin position="193"/>
        <end position="220"/>
    </location>
</feature>
<dbReference type="PANTHER" id="PTHR23183">
    <property type="entry name" value="NOP14"/>
    <property type="match status" value="1"/>
</dbReference>
<evidence type="ECO:0000313" key="10">
    <source>
        <dbReference type="EMBL" id="LAC22588.1"/>
    </source>
</evidence>
<evidence type="ECO:0000313" key="9">
    <source>
        <dbReference type="EMBL" id="LAB68974.1"/>
    </source>
</evidence>
<keyword evidence="3" id="KW-0690">Ribosome biogenesis</keyword>
<reference evidence="9" key="2">
    <citation type="journal article" date="2018" name="Biosci. Biotechnol. Biochem.">
        <title>Polysaccharide hydrolase of the hadal zone amphipods Hirondellea gigas.</title>
        <authorList>
            <person name="Kobayashi H."/>
            <person name="Nagahama T."/>
            <person name="Arai W."/>
            <person name="Sasagawa Y."/>
            <person name="Umeda M."/>
            <person name="Hayashi T."/>
            <person name="Nikaido I."/>
            <person name="Watanabe H."/>
            <person name="Oguri K."/>
            <person name="Kitazato H."/>
            <person name="Fujioka K."/>
            <person name="Kido Y."/>
            <person name="Takami H."/>
        </authorList>
    </citation>
    <scope>NUCLEOTIDE SEQUENCE</scope>
    <source>
        <tissue evidence="9">Whole body</tissue>
    </source>
</reference>
<dbReference type="AlphaFoldDB" id="A0A2P2I4L6"/>
<evidence type="ECO:0000256" key="8">
    <source>
        <dbReference type="SAM" id="MobiDB-lite"/>
    </source>
</evidence>
<evidence type="ECO:0000256" key="1">
    <source>
        <dbReference type="ARBA" id="ARBA00004604"/>
    </source>
</evidence>
<dbReference type="InterPro" id="IPR007276">
    <property type="entry name" value="Nop14"/>
</dbReference>
<evidence type="ECO:0000256" key="7">
    <source>
        <dbReference type="SAM" id="Coils"/>
    </source>
</evidence>
<feature type="compositionally biased region" description="Basic and acidic residues" evidence="8">
    <location>
        <begin position="469"/>
        <end position="480"/>
    </location>
</feature>
<reference evidence="10" key="1">
    <citation type="submission" date="2017-11" db="EMBL/GenBank/DDBJ databases">
        <title>The sensing device of the deep-sea amphipod.</title>
        <authorList>
            <person name="Kobayashi H."/>
            <person name="Nagahama T."/>
            <person name="Arai W."/>
            <person name="Sasagawa Y."/>
            <person name="Umeda M."/>
            <person name="Hayashi T."/>
            <person name="Nikaido I."/>
            <person name="Watanabe H."/>
            <person name="Oguri K."/>
            <person name="Kitazato H."/>
            <person name="Fujioka K."/>
            <person name="Kido Y."/>
            <person name="Takami H."/>
        </authorList>
    </citation>
    <scope>NUCLEOTIDE SEQUENCE</scope>
    <source>
        <tissue evidence="10">Whole body</tissue>
    </source>
</reference>
<proteinExistence type="evidence at transcript level"/>
<dbReference type="GO" id="GO:0032040">
    <property type="term" value="C:small-subunit processome"/>
    <property type="evidence" value="ECO:0007669"/>
    <property type="project" value="InterPro"/>
</dbReference>
<feature type="region of interest" description="Disordered" evidence="8">
    <location>
        <begin position="354"/>
        <end position="483"/>
    </location>
</feature>
<organism evidence="9">
    <name type="scientific">Hirondellea gigas</name>
    <dbReference type="NCBI Taxonomy" id="1518452"/>
    <lineage>
        <taxon>Eukaryota</taxon>
        <taxon>Metazoa</taxon>
        <taxon>Ecdysozoa</taxon>
        <taxon>Arthropoda</taxon>
        <taxon>Crustacea</taxon>
        <taxon>Multicrustacea</taxon>
        <taxon>Malacostraca</taxon>
        <taxon>Eumalacostraca</taxon>
        <taxon>Peracarida</taxon>
        <taxon>Amphipoda</taxon>
        <taxon>Amphilochidea</taxon>
        <taxon>Lysianassida</taxon>
        <taxon>Lysianassidira</taxon>
        <taxon>Lysianassoidea</taxon>
        <taxon>Lysianassidae</taxon>
        <taxon>Hirondellea</taxon>
    </lineage>
</organism>
<dbReference type="Pfam" id="PF04147">
    <property type="entry name" value="Nop14"/>
    <property type="match status" value="1"/>
</dbReference>
<dbReference type="GO" id="GO:0030692">
    <property type="term" value="C:Noc4p-Nop14p complex"/>
    <property type="evidence" value="ECO:0007669"/>
    <property type="project" value="TreeGrafter"/>
</dbReference>
<name>A0A2P2I4L6_9CRUS</name>
<feature type="region of interest" description="Disordered" evidence="8">
    <location>
        <begin position="166"/>
        <end position="186"/>
    </location>
</feature>
<dbReference type="PANTHER" id="PTHR23183:SF0">
    <property type="entry name" value="NUCLEOLAR PROTEIN 14"/>
    <property type="match status" value="1"/>
</dbReference>
<evidence type="ECO:0000256" key="2">
    <source>
        <dbReference type="ARBA" id="ARBA00007466"/>
    </source>
</evidence>
<feature type="compositionally biased region" description="Acidic residues" evidence="8">
    <location>
        <begin position="443"/>
        <end position="453"/>
    </location>
</feature>
<feature type="compositionally biased region" description="Acidic residues" evidence="8">
    <location>
        <begin position="384"/>
        <end position="420"/>
    </location>
</feature>
<feature type="region of interest" description="Disordered" evidence="8">
    <location>
        <begin position="1"/>
        <end position="34"/>
    </location>
</feature>
<evidence type="ECO:0000256" key="6">
    <source>
        <dbReference type="ARBA" id="ARBA00024695"/>
    </source>
</evidence>
<feature type="compositionally biased region" description="Basic residues" evidence="8">
    <location>
        <begin position="1"/>
        <end position="12"/>
    </location>
</feature>
<feature type="compositionally biased region" description="Basic and acidic residues" evidence="8">
    <location>
        <begin position="13"/>
        <end position="22"/>
    </location>
</feature>
<protein>
    <submittedName>
        <fullName evidence="9">Nucleolar protein 14-like</fullName>
    </submittedName>
</protein>